<sequence length="696" mass="76486">MATSGFSIKETLKRRLLNDMVCKVQPATKWKIMVVDPLSMNIINHTLKIYDILQENVTLVELITKKRQPYPTLEAIYFLSSTPEAIAYFIHDFCPGGGRKPLYSSAHLFFTGVLSDTLMDTITSSGAARYIKNLQELYVDFFPFESRVFSLNMPSSFFQLYSPAVPTSAVVQGELGVMAKRLVAALATLGDFPYVRVHRLADPAAARAGRLGRLVLTELETLAAADPNFPTVDSQNKGTLILVDRAIDINAAILHEFTYQAMAHDLLQLDDNKYMYAGEAGQDEPKEVILDETDMIWVQVRHMHIAETIDTIMAQFNKFLSENKAASSAMGNKSDGGSVSLKDMKATLAAMPQFQELKQKYSIHISMAQECMTVFEKLKLAETGAVEQDLATGETAEGERPKDVVRTMIELLDDPIVTPYDKVRLLILFIVHKEGIQESDQRKLLAHADIDPQLAESIVNLCRLGVQVTRESRRTRREPRKKKSTEPFPFELSRYTPVVKTVMEDHCANTLDVDQFPYLGPSPAPSETLARPGGTSLRSTKPSWQKRPAPGLPGTTGTAAATADELTGPKLYIFVVGGMTYSEIRAAYEATAKCNREVVIASTHVITPTRFLDDLRNLRDPGAFPGLEPEFGFGPGPEPLPDLPAVPPPTPPRRPSGPITSSLSATAATAATTSSPANGGAAAPHDKKKKKLFGLF</sequence>
<feature type="compositionally biased region" description="Pro residues" evidence="2">
    <location>
        <begin position="636"/>
        <end position="655"/>
    </location>
</feature>
<evidence type="ECO:0000256" key="2">
    <source>
        <dbReference type="SAM" id="MobiDB-lite"/>
    </source>
</evidence>
<dbReference type="InterPro" id="IPR043127">
    <property type="entry name" value="Sec-1-like_dom3a"/>
</dbReference>
<dbReference type="InterPro" id="IPR001619">
    <property type="entry name" value="Sec1-like"/>
</dbReference>
<gene>
    <name evidence="3" type="ORF">AMAG_06387</name>
</gene>
<dbReference type="STRING" id="578462.A0A0L0SGD0"/>
<dbReference type="PANTHER" id="PTHR11679">
    <property type="entry name" value="VESICLE PROTEIN SORTING-ASSOCIATED"/>
    <property type="match status" value="1"/>
</dbReference>
<dbReference type="OMA" id="LNSACKM"/>
<dbReference type="AlphaFoldDB" id="A0A0L0SGD0"/>
<comment type="similarity">
    <text evidence="1">Belongs to the STXBP/unc-18/SEC1 family.</text>
</comment>
<dbReference type="Gene3D" id="3.40.50.1910">
    <property type="match status" value="1"/>
</dbReference>
<dbReference type="InterPro" id="IPR043154">
    <property type="entry name" value="Sec-1-like_dom1"/>
</dbReference>
<reference evidence="3 4" key="2">
    <citation type="submission" date="2009-11" db="EMBL/GenBank/DDBJ databases">
        <title>The Genome Sequence of Allomyces macrogynus strain ATCC 38327.</title>
        <authorList>
            <consortium name="The Broad Institute Genome Sequencing Platform"/>
            <person name="Russ C."/>
            <person name="Cuomo C."/>
            <person name="Shea T."/>
            <person name="Young S.K."/>
            <person name="Zeng Q."/>
            <person name="Koehrsen M."/>
            <person name="Haas B."/>
            <person name="Borodovsky M."/>
            <person name="Guigo R."/>
            <person name="Alvarado L."/>
            <person name="Berlin A."/>
            <person name="Borenstein D."/>
            <person name="Chen Z."/>
            <person name="Engels R."/>
            <person name="Freedman E."/>
            <person name="Gellesch M."/>
            <person name="Goldberg J."/>
            <person name="Griggs A."/>
            <person name="Gujja S."/>
            <person name="Heiman D."/>
            <person name="Hepburn T."/>
            <person name="Howarth C."/>
            <person name="Jen D."/>
            <person name="Larson L."/>
            <person name="Lewis B."/>
            <person name="Mehta T."/>
            <person name="Park D."/>
            <person name="Pearson M."/>
            <person name="Roberts A."/>
            <person name="Saif S."/>
            <person name="Shenoy N."/>
            <person name="Sisk P."/>
            <person name="Stolte C."/>
            <person name="Sykes S."/>
            <person name="Walk T."/>
            <person name="White J."/>
            <person name="Yandava C."/>
            <person name="Burger G."/>
            <person name="Gray M.W."/>
            <person name="Holland P.W.H."/>
            <person name="King N."/>
            <person name="Lang F.B.F."/>
            <person name="Roger A.J."/>
            <person name="Ruiz-Trillo I."/>
            <person name="Lander E."/>
            <person name="Nusbaum C."/>
        </authorList>
    </citation>
    <scope>NUCLEOTIDE SEQUENCE [LARGE SCALE GENOMIC DNA]</scope>
    <source>
        <strain evidence="3 4">ATCC 38327</strain>
    </source>
</reference>
<evidence type="ECO:0000313" key="3">
    <source>
        <dbReference type="EMBL" id="KNE61571.1"/>
    </source>
</evidence>
<dbReference type="VEuPathDB" id="FungiDB:AMAG_06387"/>
<feature type="region of interest" description="Disordered" evidence="2">
    <location>
        <begin position="522"/>
        <end position="560"/>
    </location>
</feature>
<evidence type="ECO:0000313" key="4">
    <source>
        <dbReference type="Proteomes" id="UP000054350"/>
    </source>
</evidence>
<feature type="region of interest" description="Disordered" evidence="2">
    <location>
        <begin position="631"/>
        <end position="696"/>
    </location>
</feature>
<dbReference type="EMBL" id="GG745338">
    <property type="protein sequence ID" value="KNE61571.1"/>
    <property type="molecule type" value="Genomic_DNA"/>
</dbReference>
<dbReference type="Gene3D" id="3.90.830.10">
    <property type="entry name" value="Syntaxin Binding Protein 1, Chain A, domain 2"/>
    <property type="match status" value="1"/>
</dbReference>
<dbReference type="Gene3D" id="3.40.50.2060">
    <property type="match status" value="1"/>
</dbReference>
<feature type="compositionally biased region" description="Basic residues" evidence="2">
    <location>
        <begin position="686"/>
        <end position="696"/>
    </location>
</feature>
<dbReference type="SUPFAM" id="SSF56815">
    <property type="entry name" value="Sec1/munc18-like (SM) proteins"/>
    <property type="match status" value="1"/>
</dbReference>
<feature type="compositionally biased region" description="Low complexity" evidence="2">
    <location>
        <begin position="548"/>
        <end position="560"/>
    </location>
</feature>
<dbReference type="OrthoDB" id="2228at2759"/>
<dbReference type="Pfam" id="PF00995">
    <property type="entry name" value="Sec1"/>
    <property type="match status" value="1"/>
</dbReference>
<proteinExistence type="inferred from homology"/>
<feature type="compositionally biased region" description="Low complexity" evidence="2">
    <location>
        <begin position="656"/>
        <end position="683"/>
    </location>
</feature>
<dbReference type="Proteomes" id="UP000054350">
    <property type="component" value="Unassembled WGS sequence"/>
</dbReference>
<evidence type="ECO:0000256" key="1">
    <source>
        <dbReference type="ARBA" id="ARBA00009884"/>
    </source>
</evidence>
<dbReference type="InterPro" id="IPR027482">
    <property type="entry name" value="Sec1-like_dom2"/>
</dbReference>
<protein>
    <recommendedName>
        <fullName evidence="5">Sec1 family protein</fullName>
    </recommendedName>
</protein>
<dbReference type="eggNOG" id="KOG1300">
    <property type="taxonomic scope" value="Eukaryota"/>
</dbReference>
<dbReference type="GO" id="GO:0016192">
    <property type="term" value="P:vesicle-mediated transport"/>
    <property type="evidence" value="ECO:0007669"/>
    <property type="project" value="InterPro"/>
</dbReference>
<reference evidence="3 4" key="1">
    <citation type="submission" date="2009-11" db="EMBL/GenBank/DDBJ databases">
        <title>Annotation of Allomyces macrogynus ATCC 38327.</title>
        <authorList>
            <consortium name="The Broad Institute Genome Sequencing Platform"/>
            <person name="Russ C."/>
            <person name="Cuomo C."/>
            <person name="Burger G."/>
            <person name="Gray M.W."/>
            <person name="Holland P.W.H."/>
            <person name="King N."/>
            <person name="Lang F.B.F."/>
            <person name="Roger A.J."/>
            <person name="Ruiz-Trillo I."/>
            <person name="Young S.K."/>
            <person name="Zeng Q."/>
            <person name="Gargeya S."/>
            <person name="Fitzgerald M."/>
            <person name="Haas B."/>
            <person name="Abouelleil A."/>
            <person name="Alvarado L."/>
            <person name="Arachchi H.M."/>
            <person name="Berlin A."/>
            <person name="Chapman S.B."/>
            <person name="Gearin G."/>
            <person name="Goldberg J."/>
            <person name="Griggs A."/>
            <person name="Gujja S."/>
            <person name="Hansen M."/>
            <person name="Heiman D."/>
            <person name="Howarth C."/>
            <person name="Larimer J."/>
            <person name="Lui A."/>
            <person name="MacDonald P.J.P."/>
            <person name="McCowen C."/>
            <person name="Montmayeur A."/>
            <person name="Murphy C."/>
            <person name="Neiman D."/>
            <person name="Pearson M."/>
            <person name="Priest M."/>
            <person name="Roberts A."/>
            <person name="Saif S."/>
            <person name="Shea T."/>
            <person name="Sisk P."/>
            <person name="Stolte C."/>
            <person name="Sykes S."/>
            <person name="Wortman J."/>
            <person name="Nusbaum C."/>
            <person name="Birren B."/>
        </authorList>
    </citation>
    <scope>NUCLEOTIDE SEQUENCE [LARGE SCALE GENOMIC DNA]</scope>
    <source>
        <strain evidence="3 4">ATCC 38327</strain>
    </source>
</reference>
<evidence type="ECO:0008006" key="5">
    <source>
        <dbReference type="Google" id="ProtNLM"/>
    </source>
</evidence>
<name>A0A0L0SGD0_ALLM3</name>
<accession>A0A0L0SGD0</accession>
<keyword evidence="4" id="KW-1185">Reference proteome</keyword>
<dbReference type="InterPro" id="IPR036045">
    <property type="entry name" value="Sec1-like_sf"/>
</dbReference>
<dbReference type="Gene3D" id="1.25.40.60">
    <property type="match status" value="1"/>
</dbReference>
<organism evidence="3 4">
    <name type="scientific">Allomyces macrogynus (strain ATCC 38327)</name>
    <name type="common">Allomyces javanicus var. macrogynus</name>
    <dbReference type="NCBI Taxonomy" id="578462"/>
    <lineage>
        <taxon>Eukaryota</taxon>
        <taxon>Fungi</taxon>
        <taxon>Fungi incertae sedis</taxon>
        <taxon>Blastocladiomycota</taxon>
        <taxon>Blastocladiomycetes</taxon>
        <taxon>Blastocladiales</taxon>
        <taxon>Blastocladiaceae</taxon>
        <taxon>Allomyces</taxon>
    </lineage>
</organism>
<dbReference type="PIRSF" id="PIRSF005715">
    <property type="entry name" value="VPS45_Sec1"/>
    <property type="match status" value="1"/>
</dbReference>